<feature type="transmembrane region" description="Helical" evidence="8">
    <location>
        <begin position="139"/>
        <end position="159"/>
    </location>
</feature>
<dbReference type="InterPro" id="IPR052599">
    <property type="entry name" value="SLC43A_AATransporter"/>
</dbReference>
<dbReference type="GO" id="GO:0016020">
    <property type="term" value="C:membrane"/>
    <property type="evidence" value="ECO:0007669"/>
    <property type="project" value="UniProtKB-SubCell"/>
</dbReference>
<evidence type="ECO:0000256" key="7">
    <source>
        <dbReference type="ARBA" id="ARBA00023136"/>
    </source>
</evidence>
<dbReference type="SUPFAM" id="SSF103473">
    <property type="entry name" value="MFS general substrate transporter"/>
    <property type="match status" value="1"/>
</dbReference>
<keyword evidence="7 8" id="KW-0472">Membrane</keyword>
<feature type="transmembrane region" description="Helical" evidence="8">
    <location>
        <begin position="355"/>
        <end position="373"/>
    </location>
</feature>
<sequence>MVVEESRYQELRETELRLDAALPGLARRLAIIVSAVIACLLNAGLVFGYSAIYPAFVSFNVFHDRCPADSSPDDVCPAQALALTSMFTLATSMLNIVTLPFGTILDKVGPRANAAFMSFIVMLGSLLFAAGGYGMRSYAYSIGFFLMGICGPPVFVSTVSFGNLFPKHTGLVTAALVGAFDASSGIFVGLDLATLHGATLSQVFTLYAAMPLLTCVAVLVLWPRDVVERPEEPPSTPSARQAKRLAIPDMTCCEQLMRVEFWLLAWTASVGMLSINFFIASVFDQMANVNSETAVTLSGAFSALLPLGGVFSIPFVGLVMDKLGPVNGVLVLWVTLLSFSGLNALYVATGFETCAYAAFAVFVFCRPLFYTLTAAFTGHVFGFSTFGTIYGLMTSLAGLANIGVTPLQVIARTYGYGSANLCVAILQLTIVALWLKMLSAPTVFNKNLMSDEERRRFLRSPRAHSVVTASPVLGNLSFVASPRWRSP</sequence>
<keyword evidence="6 8" id="KW-1133">Transmembrane helix</keyword>
<keyword evidence="3" id="KW-0813">Transport</keyword>
<feature type="transmembrane region" description="Helical" evidence="8">
    <location>
        <begin position="171"/>
        <end position="190"/>
    </location>
</feature>
<evidence type="ECO:0000256" key="4">
    <source>
        <dbReference type="ARBA" id="ARBA00022692"/>
    </source>
</evidence>
<evidence type="ECO:0000256" key="1">
    <source>
        <dbReference type="ARBA" id="ARBA00004141"/>
    </source>
</evidence>
<proteinExistence type="inferred from homology"/>
<dbReference type="EMBL" id="HBFQ01030830">
    <property type="protein sequence ID" value="CAD8847367.1"/>
    <property type="molecule type" value="Transcribed_RNA"/>
</dbReference>
<feature type="transmembrane region" description="Helical" evidence="8">
    <location>
        <begin position="80"/>
        <end position="102"/>
    </location>
</feature>
<feature type="transmembrane region" description="Helical" evidence="8">
    <location>
        <begin position="29"/>
        <end position="52"/>
    </location>
</feature>
<evidence type="ECO:0000256" key="6">
    <source>
        <dbReference type="ARBA" id="ARBA00022989"/>
    </source>
</evidence>
<feature type="transmembrane region" description="Helical" evidence="8">
    <location>
        <begin position="261"/>
        <end position="283"/>
    </location>
</feature>
<gene>
    <name evidence="9" type="ORF">NSCI0253_LOCUS21717</name>
</gene>
<reference evidence="9" key="1">
    <citation type="submission" date="2021-01" db="EMBL/GenBank/DDBJ databases">
        <authorList>
            <person name="Corre E."/>
            <person name="Pelletier E."/>
            <person name="Niang G."/>
            <person name="Scheremetjew M."/>
            <person name="Finn R."/>
            <person name="Kale V."/>
            <person name="Holt S."/>
            <person name="Cochrane G."/>
            <person name="Meng A."/>
            <person name="Brown T."/>
            <person name="Cohen L."/>
        </authorList>
    </citation>
    <scope>NUCLEOTIDE SEQUENCE</scope>
</reference>
<dbReference type="AlphaFoldDB" id="A0A7S1F6C0"/>
<feature type="transmembrane region" description="Helical" evidence="8">
    <location>
        <begin position="114"/>
        <end position="133"/>
    </location>
</feature>
<name>A0A7S1F6C0_NOCSC</name>
<evidence type="ECO:0008006" key="10">
    <source>
        <dbReference type="Google" id="ProtNLM"/>
    </source>
</evidence>
<organism evidence="9">
    <name type="scientific">Noctiluca scintillans</name>
    <name type="common">Sea sparkle</name>
    <name type="synonym">Red tide dinoflagellate</name>
    <dbReference type="NCBI Taxonomy" id="2966"/>
    <lineage>
        <taxon>Eukaryota</taxon>
        <taxon>Sar</taxon>
        <taxon>Alveolata</taxon>
        <taxon>Dinophyceae</taxon>
        <taxon>Noctilucales</taxon>
        <taxon>Noctilucaceae</taxon>
        <taxon>Noctiluca</taxon>
    </lineage>
</organism>
<feature type="transmembrane region" description="Helical" evidence="8">
    <location>
        <begin position="330"/>
        <end position="349"/>
    </location>
</feature>
<feature type="transmembrane region" description="Helical" evidence="8">
    <location>
        <begin position="414"/>
        <end position="435"/>
    </location>
</feature>
<dbReference type="PANTHER" id="PTHR20772:SF2">
    <property type="entry name" value="PROTEIN FMP42"/>
    <property type="match status" value="1"/>
</dbReference>
<evidence type="ECO:0000256" key="8">
    <source>
        <dbReference type="SAM" id="Phobius"/>
    </source>
</evidence>
<feature type="transmembrane region" description="Helical" evidence="8">
    <location>
        <begin position="380"/>
        <end position="402"/>
    </location>
</feature>
<protein>
    <recommendedName>
        <fullName evidence="10">Major facilitator superfamily (MFS) profile domain-containing protein</fullName>
    </recommendedName>
</protein>
<feature type="transmembrane region" description="Helical" evidence="8">
    <location>
        <begin position="295"/>
        <end position="318"/>
    </location>
</feature>
<feature type="transmembrane region" description="Helical" evidence="8">
    <location>
        <begin position="202"/>
        <end position="222"/>
    </location>
</feature>
<keyword evidence="5" id="KW-0029">Amino-acid transport</keyword>
<evidence type="ECO:0000256" key="3">
    <source>
        <dbReference type="ARBA" id="ARBA00022448"/>
    </source>
</evidence>
<evidence type="ECO:0000313" key="9">
    <source>
        <dbReference type="EMBL" id="CAD8847367.1"/>
    </source>
</evidence>
<comment type="similarity">
    <text evidence="2">Belongs to the SLC43A transporter (TC 2.A.1.44) family.</text>
</comment>
<dbReference type="GO" id="GO:0006865">
    <property type="term" value="P:amino acid transport"/>
    <property type="evidence" value="ECO:0007669"/>
    <property type="project" value="UniProtKB-KW"/>
</dbReference>
<comment type="subcellular location">
    <subcellularLocation>
        <location evidence="1">Membrane</location>
        <topology evidence="1">Multi-pass membrane protein</topology>
    </subcellularLocation>
</comment>
<dbReference type="PANTHER" id="PTHR20772">
    <property type="entry name" value="PROTEIN FMP42"/>
    <property type="match status" value="1"/>
</dbReference>
<dbReference type="Gene3D" id="1.20.1250.20">
    <property type="entry name" value="MFS general substrate transporter like domains"/>
    <property type="match status" value="1"/>
</dbReference>
<evidence type="ECO:0000256" key="5">
    <source>
        <dbReference type="ARBA" id="ARBA00022970"/>
    </source>
</evidence>
<dbReference type="InterPro" id="IPR036259">
    <property type="entry name" value="MFS_trans_sf"/>
</dbReference>
<dbReference type="InterPro" id="IPR011701">
    <property type="entry name" value="MFS"/>
</dbReference>
<accession>A0A7S1F6C0</accession>
<dbReference type="Pfam" id="PF07690">
    <property type="entry name" value="MFS_1"/>
    <property type="match status" value="1"/>
</dbReference>
<dbReference type="GO" id="GO:0022857">
    <property type="term" value="F:transmembrane transporter activity"/>
    <property type="evidence" value="ECO:0007669"/>
    <property type="project" value="InterPro"/>
</dbReference>
<keyword evidence="4 8" id="KW-0812">Transmembrane</keyword>
<evidence type="ECO:0000256" key="2">
    <source>
        <dbReference type="ARBA" id="ARBA00006595"/>
    </source>
</evidence>